<dbReference type="Pfam" id="PF00071">
    <property type="entry name" value="Ras"/>
    <property type="match status" value="1"/>
</dbReference>
<reference evidence="4" key="1">
    <citation type="journal article" date="2019" name="Nat. Commun.">
        <title>Expansion of phycobilisome linker gene families in mesophilic red algae.</title>
        <authorList>
            <person name="Lee J."/>
            <person name="Kim D."/>
            <person name="Bhattacharya D."/>
            <person name="Yoon H.S."/>
        </authorList>
    </citation>
    <scope>NUCLEOTIDE SEQUENCE [LARGE SCALE GENOMIC DNA]</scope>
    <source>
        <strain evidence="4">CCMP 1328</strain>
    </source>
</reference>
<dbReference type="PROSITE" id="PS51421">
    <property type="entry name" value="RAS"/>
    <property type="match status" value="1"/>
</dbReference>
<dbReference type="InterPro" id="IPR020849">
    <property type="entry name" value="Small_GTPase_Ras-type"/>
</dbReference>
<dbReference type="Proteomes" id="UP000324585">
    <property type="component" value="Unassembled WGS sequence"/>
</dbReference>
<dbReference type="OMA" id="SARHNEN"/>
<evidence type="ECO:0000313" key="3">
    <source>
        <dbReference type="EMBL" id="KAA8496115.1"/>
    </source>
</evidence>
<dbReference type="EMBL" id="VRMN01000003">
    <property type="protein sequence ID" value="KAA8496115.1"/>
    <property type="molecule type" value="Genomic_DNA"/>
</dbReference>
<name>A0A5J4YYB2_PORPP</name>
<dbReference type="NCBIfam" id="TIGR00231">
    <property type="entry name" value="small_GTP"/>
    <property type="match status" value="1"/>
</dbReference>
<keyword evidence="4" id="KW-1185">Reference proteome</keyword>
<dbReference type="OrthoDB" id="5976022at2759"/>
<sequence length="203" mass="22451">MGDSNLTRSATSQGLSEGKMRRIAVLGARGVGKTSMSTRFCENTFDDMYLPTIEDSYQATIRINNQQYICEVLDTAGQDEYSIFGTQLTIGVHGFFLVFSVRDRTSFELLKTINDKLLVTLGASSIPRVLVGNQSDSIETEREVSYAEGESYAREIGCPFVECSAMSGENVTEAFVTLIRVMDPQSFKEQNTKRKEDGGCVLC</sequence>
<dbReference type="GO" id="GO:0005525">
    <property type="term" value="F:GTP binding"/>
    <property type="evidence" value="ECO:0007669"/>
    <property type="project" value="UniProtKB-KW"/>
</dbReference>
<dbReference type="Gene3D" id="3.40.50.300">
    <property type="entry name" value="P-loop containing nucleotide triphosphate hydrolases"/>
    <property type="match status" value="1"/>
</dbReference>
<dbReference type="SMART" id="SM00173">
    <property type="entry name" value="RAS"/>
    <property type="match status" value="1"/>
</dbReference>
<organism evidence="3 4">
    <name type="scientific">Porphyridium purpureum</name>
    <name type="common">Red alga</name>
    <name type="synonym">Porphyridium cruentum</name>
    <dbReference type="NCBI Taxonomy" id="35688"/>
    <lineage>
        <taxon>Eukaryota</taxon>
        <taxon>Rhodophyta</taxon>
        <taxon>Bangiophyceae</taxon>
        <taxon>Porphyridiales</taxon>
        <taxon>Porphyridiaceae</taxon>
        <taxon>Porphyridium</taxon>
    </lineage>
</organism>
<dbReference type="GO" id="GO:0016020">
    <property type="term" value="C:membrane"/>
    <property type="evidence" value="ECO:0007669"/>
    <property type="project" value="InterPro"/>
</dbReference>
<dbReference type="SMART" id="SM00175">
    <property type="entry name" value="RAB"/>
    <property type="match status" value="1"/>
</dbReference>
<keyword evidence="1" id="KW-0547">Nucleotide-binding</keyword>
<evidence type="ECO:0000256" key="2">
    <source>
        <dbReference type="ARBA" id="ARBA00023134"/>
    </source>
</evidence>
<gene>
    <name evidence="3" type="ORF">FVE85_2270</name>
</gene>
<dbReference type="GO" id="GO:0007165">
    <property type="term" value="P:signal transduction"/>
    <property type="evidence" value="ECO:0007669"/>
    <property type="project" value="InterPro"/>
</dbReference>
<dbReference type="InterPro" id="IPR001806">
    <property type="entry name" value="Small_GTPase"/>
</dbReference>
<dbReference type="AlphaFoldDB" id="A0A5J4YYB2"/>
<dbReference type="PROSITE" id="PS51419">
    <property type="entry name" value="RAB"/>
    <property type="match status" value="1"/>
</dbReference>
<dbReference type="InterPro" id="IPR027417">
    <property type="entry name" value="P-loop_NTPase"/>
</dbReference>
<dbReference type="SUPFAM" id="SSF52540">
    <property type="entry name" value="P-loop containing nucleoside triphosphate hydrolases"/>
    <property type="match status" value="1"/>
</dbReference>
<dbReference type="PANTHER" id="PTHR24070">
    <property type="entry name" value="RAS, DI-RAS, AND RHEB FAMILY MEMBERS OF SMALL GTPASE SUPERFAMILY"/>
    <property type="match status" value="1"/>
</dbReference>
<accession>A0A5J4YYB2</accession>
<protein>
    <submittedName>
        <fullName evidence="3">GTP-binding protein Rheb-like</fullName>
    </submittedName>
</protein>
<keyword evidence="2" id="KW-0342">GTP-binding</keyword>
<dbReference type="GO" id="GO:0003924">
    <property type="term" value="F:GTPase activity"/>
    <property type="evidence" value="ECO:0007669"/>
    <property type="project" value="InterPro"/>
</dbReference>
<evidence type="ECO:0000256" key="1">
    <source>
        <dbReference type="ARBA" id="ARBA00022741"/>
    </source>
</evidence>
<comment type="caution">
    <text evidence="3">The sequence shown here is derived from an EMBL/GenBank/DDBJ whole genome shotgun (WGS) entry which is preliminary data.</text>
</comment>
<dbReference type="FunFam" id="3.40.50.300:FF:001447">
    <property type="entry name" value="Ras-related protein Rab-1B"/>
    <property type="match status" value="1"/>
</dbReference>
<dbReference type="InterPro" id="IPR005225">
    <property type="entry name" value="Small_GTP-bd"/>
</dbReference>
<evidence type="ECO:0000313" key="4">
    <source>
        <dbReference type="Proteomes" id="UP000324585"/>
    </source>
</evidence>
<proteinExistence type="predicted"/>
<dbReference type="SMART" id="SM00174">
    <property type="entry name" value="RHO"/>
    <property type="match status" value="1"/>
</dbReference>
<dbReference type="PRINTS" id="PR00449">
    <property type="entry name" value="RASTRNSFRMNG"/>
</dbReference>